<organism evidence="2 3">
    <name type="scientific">Senna tora</name>
    <dbReference type="NCBI Taxonomy" id="362788"/>
    <lineage>
        <taxon>Eukaryota</taxon>
        <taxon>Viridiplantae</taxon>
        <taxon>Streptophyta</taxon>
        <taxon>Embryophyta</taxon>
        <taxon>Tracheophyta</taxon>
        <taxon>Spermatophyta</taxon>
        <taxon>Magnoliopsida</taxon>
        <taxon>eudicotyledons</taxon>
        <taxon>Gunneridae</taxon>
        <taxon>Pentapetalae</taxon>
        <taxon>rosids</taxon>
        <taxon>fabids</taxon>
        <taxon>Fabales</taxon>
        <taxon>Fabaceae</taxon>
        <taxon>Caesalpinioideae</taxon>
        <taxon>Cassia clade</taxon>
        <taxon>Senna</taxon>
    </lineage>
</organism>
<sequence>MEPLALGLRHPIGPSRTTFSA</sequence>
<evidence type="ECO:0000313" key="3">
    <source>
        <dbReference type="Proteomes" id="UP000634136"/>
    </source>
</evidence>
<reference evidence="2" key="1">
    <citation type="submission" date="2020-09" db="EMBL/GenBank/DDBJ databases">
        <title>Genome-Enabled Discovery of Anthraquinone Biosynthesis in Senna tora.</title>
        <authorList>
            <person name="Kang S.-H."/>
            <person name="Pandey R.P."/>
            <person name="Lee C.-M."/>
            <person name="Sim J.-S."/>
            <person name="Jeong J.-T."/>
            <person name="Choi B.-S."/>
            <person name="Jung M."/>
            <person name="Ginzburg D."/>
            <person name="Zhao K."/>
            <person name="Won S.Y."/>
            <person name="Oh T.-J."/>
            <person name="Yu Y."/>
            <person name="Kim N.-H."/>
            <person name="Lee O.R."/>
            <person name="Lee T.-H."/>
            <person name="Bashyal P."/>
            <person name="Kim T.-S."/>
            <person name="Lee W.-H."/>
            <person name="Kawkins C."/>
            <person name="Kim C.-K."/>
            <person name="Kim J.S."/>
            <person name="Ahn B.O."/>
            <person name="Rhee S.Y."/>
            <person name="Sohng J.K."/>
        </authorList>
    </citation>
    <scope>NUCLEOTIDE SEQUENCE</scope>
    <source>
        <tissue evidence="2">Leaf</tissue>
    </source>
</reference>
<dbReference type="Proteomes" id="UP000634136">
    <property type="component" value="Unassembled WGS sequence"/>
</dbReference>
<proteinExistence type="predicted"/>
<comment type="caution">
    <text evidence="2">The sequence shown here is derived from an EMBL/GenBank/DDBJ whole genome shotgun (WGS) entry which is preliminary data.</text>
</comment>
<keyword evidence="3" id="KW-1185">Reference proteome</keyword>
<gene>
    <name evidence="2" type="ORF">G2W53_035160</name>
</gene>
<evidence type="ECO:0000256" key="1">
    <source>
        <dbReference type="SAM" id="MobiDB-lite"/>
    </source>
</evidence>
<evidence type="ECO:0000313" key="2">
    <source>
        <dbReference type="EMBL" id="KAF7808417.1"/>
    </source>
</evidence>
<dbReference type="EMBL" id="JAAIUW010000011">
    <property type="protein sequence ID" value="KAF7808417.1"/>
    <property type="molecule type" value="Genomic_DNA"/>
</dbReference>
<feature type="region of interest" description="Disordered" evidence="1">
    <location>
        <begin position="1"/>
        <end position="21"/>
    </location>
</feature>
<dbReference type="AlphaFoldDB" id="A0A834W3Q9"/>
<name>A0A834W3Q9_9FABA</name>
<protein>
    <submittedName>
        <fullName evidence="2">Uncharacterized protein</fullName>
    </submittedName>
</protein>
<accession>A0A834W3Q9</accession>